<dbReference type="PANTHER" id="PTHR35146:SF1">
    <property type="entry name" value="UPF0178 PROTEIN YAII"/>
    <property type="match status" value="1"/>
</dbReference>
<comment type="similarity">
    <text evidence="1 2">Belongs to the UPF0178 family.</text>
</comment>
<organism evidence="3 4">
    <name type="scientific">Roseomonas alba</name>
    <dbReference type="NCBI Taxonomy" id="2846776"/>
    <lineage>
        <taxon>Bacteria</taxon>
        <taxon>Pseudomonadati</taxon>
        <taxon>Pseudomonadota</taxon>
        <taxon>Alphaproteobacteria</taxon>
        <taxon>Acetobacterales</taxon>
        <taxon>Roseomonadaceae</taxon>
        <taxon>Roseomonas</taxon>
    </lineage>
</organism>
<evidence type="ECO:0000256" key="2">
    <source>
        <dbReference type="HAMAP-Rule" id="MF_00489"/>
    </source>
</evidence>
<dbReference type="EMBL" id="JAHYBZ010000002">
    <property type="protein sequence ID" value="MBW6397354.1"/>
    <property type="molecule type" value="Genomic_DNA"/>
</dbReference>
<dbReference type="Pfam" id="PF02639">
    <property type="entry name" value="DUF188"/>
    <property type="match status" value="1"/>
</dbReference>
<evidence type="ECO:0000313" key="4">
    <source>
        <dbReference type="Proteomes" id="UP001196565"/>
    </source>
</evidence>
<dbReference type="InterPro" id="IPR003791">
    <property type="entry name" value="UPF0178"/>
</dbReference>
<dbReference type="Proteomes" id="UP001196565">
    <property type="component" value="Unassembled WGS sequence"/>
</dbReference>
<dbReference type="PANTHER" id="PTHR35146">
    <property type="entry name" value="UPF0178 PROTEIN YAII"/>
    <property type="match status" value="1"/>
</dbReference>
<evidence type="ECO:0000256" key="1">
    <source>
        <dbReference type="ARBA" id="ARBA00008522"/>
    </source>
</evidence>
<name>A0ABS7A857_9PROT</name>
<evidence type="ECO:0000313" key="3">
    <source>
        <dbReference type="EMBL" id="MBW6397354.1"/>
    </source>
</evidence>
<sequence length="160" mass="16924">MDPLPRFLVDADACPVREEVVRVAGRLGLPVVLVTNGSRPIRPPAVPFVRLVVVSEGADKADDWIAEEARPVDVCLTADIPLASRCLEKGAFALSFKGKPWTSDNIGSALAGRELSRHLREVGAIAGGPAPMTAADRSRFLSALDTMAQAALRKARDGAA</sequence>
<gene>
    <name evidence="3" type="ORF">KPL78_05800</name>
</gene>
<proteinExistence type="inferred from homology"/>
<dbReference type="HAMAP" id="MF_00489">
    <property type="entry name" value="UPF0178"/>
    <property type="match status" value="1"/>
</dbReference>
<accession>A0ABS7A857</accession>
<keyword evidence="4" id="KW-1185">Reference proteome</keyword>
<dbReference type="RefSeq" id="WP_219761977.1">
    <property type="nucleotide sequence ID" value="NZ_JAHYBZ010000002.1"/>
</dbReference>
<comment type="caution">
    <text evidence="3">The sequence shown here is derived from an EMBL/GenBank/DDBJ whole genome shotgun (WGS) entry which is preliminary data.</text>
</comment>
<dbReference type="NCBIfam" id="NF001095">
    <property type="entry name" value="PRK00124.1"/>
    <property type="match status" value="1"/>
</dbReference>
<protein>
    <recommendedName>
        <fullName evidence="2">UPF0178 protein KPL78_05800</fullName>
    </recommendedName>
</protein>
<reference evidence="3 4" key="1">
    <citation type="submission" date="2021-07" db="EMBL/GenBank/DDBJ databases">
        <authorList>
            <person name="So Y."/>
        </authorList>
    </citation>
    <scope>NUCLEOTIDE SEQUENCE [LARGE SCALE GENOMIC DNA]</scope>
    <source>
        <strain evidence="3 4">HJA6</strain>
    </source>
</reference>